<feature type="compositionally biased region" description="Basic and acidic residues" evidence="1">
    <location>
        <begin position="60"/>
        <end position="72"/>
    </location>
</feature>
<evidence type="ECO:0000256" key="1">
    <source>
        <dbReference type="SAM" id="MobiDB-lite"/>
    </source>
</evidence>
<gene>
    <name evidence="2" type="ORF">L211DRAFT_510025</name>
</gene>
<reference evidence="2 3" key="1">
    <citation type="journal article" date="2018" name="Nat. Ecol. Evol.">
        <title>Pezizomycetes genomes reveal the molecular basis of ectomycorrhizal truffle lifestyle.</title>
        <authorList>
            <person name="Murat C."/>
            <person name="Payen T."/>
            <person name="Noel B."/>
            <person name="Kuo A."/>
            <person name="Morin E."/>
            <person name="Chen J."/>
            <person name="Kohler A."/>
            <person name="Krizsan K."/>
            <person name="Balestrini R."/>
            <person name="Da Silva C."/>
            <person name="Montanini B."/>
            <person name="Hainaut M."/>
            <person name="Levati E."/>
            <person name="Barry K.W."/>
            <person name="Belfiori B."/>
            <person name="Cichocki N."/>
            <person name="Clum A."/>
            <person name="Dockter R.B."/>
            <person name="Fauchery L."/>
            <person name="Guy J."/>
            <person name="Iotti M."/>
            <person name="Le Tacon F."/>
            <person name="Lindquist E.A."/>
            <person name="Lipzen A."/>
            <person name="Malagnac F."/>
            <person name="Mello A."/>
            <person name="Molinier V."/>
            <person name="Miyauchi S."/>
            <person name="Poulain J."/>
            <person name="Riccioni C."/>
            <person name="Rubini A."/>
            <person name="Sitrit Y."/>
            <person name="Splivallo R."/>
            <person name="Traeger S."/>
            <person name="Wang M."/>
            <person name="Zifcakova L."/>
            <person name="Wipf D."/>
            <person name="Zambonelli A."/>
            <person name="Paolocci F."/>
            <person name="Nowrousian M."/>
            <person name="Ottonello S."/>
            <person name="Baldrian P."/>
            <person name="Spatafora J.W."/>
            <person name="Henrissat B."/>
            <person name="Nagy L.G."/>
            <person name="Aury J.M."/>
            <person name="Wincker P."/>
            <person name="Grigoriev I.V."/>
            <person name="Bonfante P."/>
            <person name="Martin F.M."/>
        </authorList>
    </citation>
    <scope>NUCLEOTIDE SEQUENCE [LARGE SCALE GENOMIC DNA]</scope>
    <source>
        <strain evidence="2 3">ATCC MYA-4762</strain>
    </source>
</reference>
<proteinExistence type="predicted"/>
<name>A0A3N4LIY8_9PEZI</name>
<keyword evidence="3" id="KW-1185">Reference proteome</keyword>
<dbReference type="InParanoid" id="A0A3N4LIY8"/>
<feature type="compositionally biased region" description="Basic and acidic residues" evidence="1">
    <location>
        <begin position="1"/>
        <end position="10"/>
    </location>
</feature>
<sequence>MQEWIKEWMKDTQASPSGECHASVAEEGMTGKKCKRNKPGPFRTWIEEGSRRNKAPKKLNVQEENRAKEQSNRSRRKKPMTKIDPYKKNVFDSIKMIRINTVRDVIEGNGNTYDEIKKPIRLPIFFVEIKKSGKCDGRKKRKIDFAPTAAPRPRPSKRHQIELIEWRNKNNKPKLPTSMHGSQLRSAIKA</sequence>
<organism evidence="2 3">
    <name type="scientific">Terfezia boudieri ATCC MYA-4762</name>
    <dbReference type="NCBI Taxonomy" id="1051890"/>
    <lineage>
        <taxon>Eukaryota</taxon>
        <taxon>Fungi</taxon>
        <taxon>Dikarya</taxon>
        <taxon>Ascomycota</taxon>
        <taxon>Pezizomycotina</taxon>
        <taxon>Pezizomycetes</taxon>
        <taxon>Pezizales</taxon>
        <taxon>Pezizaceae</taxon>
        <taxon>Terfezia</taxon>
    </lineage>
</organism>
<evidence type="ECO:0000313" key="2">
    <source>
        <dbReference type="EMBL" id="RPB20611.1"/>
    </source>
</evidence>
<evidence type="ECO:0000313" key="3">
    <source>
        <dbReference type="Proteomes" id="UP000267821"/>
    </source>
</evidence>
<protein>
    <submittedName>
        <fullName evidence="2">Uncharacterized protein</fullName>
    </submittedName>
</protein>
<feature type="region of interest" description="Disordered" evidence="1">
    <location>
        <begin position="1"/>
        <end position="82"/>
    </location>
</feature>
<feature type="compositionally biased region" description="Polar residues" evidence="1">
    <location>
        <begin position="179"/>
        <end position="190"/>
    </location>
</feature>
<dbReference type="AlphaFoldDB" id="A0A3N4LIY8"/>
<dbReference type="EMBL" id="ML121569">
    <property type="protein sequence ID" value="RPB20611.1"/>
    <property type="molecule type" value="Genomic_DNA"/>
</dbReference>
<accession>A0A3N4LIY8</accession>
<feature type="region of interest" description="Disordered" evidence="1">
    <location>
        <begin position="167"/>
        <end position="190"/>
    </location>
</feature>
<dbReference type="Proteomes" id="UP000267821">
    <property type="component" value="Unassembled WGS sequence"/>
</dbReference>